<proteinExistence type="predicted"/>
<sequence length="67" mass="7386">MEILTTRNAPRRTMVLSVNGLSLPPLTEIAFVRGCVLTNETPIVGMQGRCALNGRTARFRGRAHYEA</sequence>
<gene>
    <name evidence="1" type="ORF">CEXT_617921</name>
</gene>
<name>A0AAV4MQN3_CAEEX</name>
<evidence type="ECO:0000313" key="2">
    <source>
        <dbReference type="Proteomes" id="UP001054945"/>
    </source>
</evidence>
<comment type="caution">
    <text evidence="1">The sequence shown here is derived from an EMBL/GenBank/DDBJ whole genome shotgun (WGS) entry which is preliminary data.</text>
</comment>
<dbReference type="AlphaFoldDB" id="A0AAV4MQN3"/>
<evidence type="ECO:0000313" key="1">
    <source>
        <dbReference type="EMBL" id="GIX74150.1"/>
    </source>
</evidence>
<dbReference type="Proteomes" id="UP001054945">
    <property type="component" value="Unassembled WGS sequence"/>
</dbReference>
<keyword evidence="2" id="KW-1185">Reference proteome</keyword>
<protein>
    <submittedName>
        <fullName evidence="1">Uncharacterized protein</fullName>
    </submittedName>
</protein>
<accession>A0AAV4MQN3</accession>
<reference evidence="1 2" key="1">
    <citation type="submission" date="2021-06" db="EMBL/GenBank/DDBJ databases">
        <title>Caerostris extrusa draft genome.</title>
        <authorList>
            <person name="Kono N."/>
            <person name="Arakawa K."/>
        </authorList>
    </citation>
    <scope>NUCLEOTIDE SEQUENCE [LARGE SCALE GENOMIC DNA]</scope>
</reference>
<dbReference type="EMBL" id="BPLR01002477">
    <property type="protein sequence ID" value="GIX74150.1"/>
    <property type="molecule type" value="Genomic_DNA"/>
</dbReference>
<organism evidence="1 2">
    <name type="scientific">Caerostris extrusa</name>
    <name type="common">Bark spider</name>
    <name type="synonym">Caerostris bankana</name>
    <dbReference type="NCBI Taxonomy" id="172846"/>
    <lineage>
        <taxon>Eukaryota</taxon>
        <taxon>Metazoa</taxon>
        <taxon>Ecdysozoa</taxon>
        <taxon>Arthropoda</taxon>
        <taxon>Chelicerata</taxon>
        <taxon>Arachnida</taxon>
        <taxon>Araneae</taxon>
        <taxon>Araneomorphae</taxon>
        <taxon>Entelegynae</taxon>
        <taxon>Araneoidea</taxon>
        <taxon>Araneidae</taxon>
        <taxon>Caerostris</taxon>
    </lineage>
</organism>